<evidence type="ECO:0000256" key="1">
    <source>
        <dbReference type="SAM" id="Phobius"/>
    </source>
</evidence>
<gene>
    <name evidence="2" type="ORF">SAMN05444486_10341</name>
</gene>
<feature type="transmembrane region" description="Helical" evidence="1">
    <location>
        <begin position="131"/>
        <end position="151"/>
    </location>
</feature>
<reference evidence="2 3" key="1">
    <citation type="submission" date="2016-10" db="EMBL/GenBank/DDBJ databases">
        <authorList>
            <person name="de Groot N.N."/>
        </authorList>
    </citation>
    <scope>NUCLEOTIDE SEQUENCE [LARGE SCALE GENOMIC DNA]</scope>
    <source>
        <strain evidence="2 3">DSM 24677</strain>
    </source>
</reference>
<keyword evidence="1" id="KW-0812">Transmembrane</keyword>
<organism evidence="2 3">
    <name type="scientific">Lentibacter algarum</name>
    <dbReference type="NCBI Taxonomy" id="576131"/>
    <lineage>
        <taxon>Bacteria</taxon>
        <taxon>Pseudomonadati</taxon>
        <taxon>Pseudomonadota</taxon>
        <taxon>Alphaproteobacteria</taxon>
        <taxon>Rhodobacterales</taxon>
        <taxon>Roseobacteraceae</taxon>
        <taxon>Lentibacter</taxon>
    </lineage>
</organism>
<keyword evidence="1" id="KW-0472">Membrane</keyword>
<accession>A0A1H3LNS7</accession>
<feature type="transmembrane region" description="Helical" evidence="1">
    <location>
        <begin position="157"/>
        <end position="179"/>
    </location>
</feature>
<dbReference type="AlphaFoldDB" id="A0A1H3LNS7"/>
<evidence type="ECO:0000313" key="3">
    <source>
        <dbReference type="Proteomes" id="UP000199026"/>
    </source>
</evidence>
<dbReference type="Proteomes" id="UP000199026">
    <property type="component" value="Unassembled WGS sequence"/>
</dbReference>
<evidence type="ECO:0008006" key="4">
    <source>
        <dbReference type="Google" id="ProtNLM"/>
    </source>
</evidence>
<proteinExistence type="predicted"/>
<keyword evidence="1" id="KW-1133">Transmembrane helix</keyword>
<feature type="transmembrane region" description="Helical" evidence="1">
    <location>
        <begin position="12"/>
        <end position="33"/>
    </location>
</feature>
<evidence type="ECO:0000313" key="2">
    <source>
        <dbReference type="EMBL" id="SDY65644.1"/>
    </source>
</evidence>
<dbReference type="OrthoDB" id="7849442at2"/>
<dbReference type="RefSeq" id="WP_089891796.1">
    <property type="nucleotide sequence ID" value="NZ_CALJFH010000019.1"/>
</dbReference>
<name>A0A1H3LNS7_9RHOB</name>
<sequence>MQTGSFRDDWLFPFIIITVIYLISFGLTIYWLLPVQEMFAPEMAAFASLLFLPHGVRVLSAWLLGWKSIVLIAPVALFTHWLIFDAEGFSASGILGAMSGVICAATSFWLLAKAGLDFQISNSKPANWRDIMVAGCLASVINTLGIGWMLGLDTTTMTGYLLGDVSGLFACMFILMLTFKVLRTRYAQS</sequence>
<feature type="transmembrane region" description="Helical" evidence="1">
    <location>
        <begin position="89"/>
        <end position="111"/>
    </location>
</feature>
<protein>
    <recommendedName>
        <fullName evidence="4">MASE1 protein</fullName>
    </recommendedName>
</protein>
<dbReference type="EMBL" id="FNPR01000003">
    <property type="protein sequence ID" value="SDY65644.1"/>
    <property type="molecule type" value="Genomic_DNA"/>
</dbReference>
<keyword evidence="3" id="KW-1185">Reference proteome</keyword>
<feature type="transmembrane region" description="Helical" evidence="1">
    <location>
        <begin position="63"/>
        <end position="83"/>
    </location>
</feature>